<feature type="compositionally biased region" description="Polar residues" evidence="1">
    <location>
        <begin position="44"/>
        <end position="54"/>
    </location>
</feature>
<organism evidence="3 4">
    <name type="scientific">Diploscapter pachys</name>
    <dbReference type="NCBI Taxonomy" id="2018661"/>
    <lineage>
        <taxon>Eukaryota</taxon>
        <taxon>Metazoa</taxon>
        <taxon>Ecdysozoa</taxon>
        <taxon>Nematoda</taxon>
        <taxon>Chromadorea</taxon>
        <taxon>Rhabditida</taxon>
        <taxon>Rhabditina</taxon>
        <taxon>Rhabditomorpha</taxon>
        <taxon>Rhabditoidea</taxon>
        <taxon>Rhabditidae</taxon>
        <taxon>Diploscapter</taxon>
    </lineage>
</organism>
<comment type="caution">
    <text evidence="3">The sequence shown here is derived from an EMBL/GenBank/DDBJ whole genome shotgun (WGS) entry which is preliminary data.</text>
</comment>
<evidence type="ECO:0000313" key="3">
    <source>
        <dbReference type="EMBL" id="PAV75488.1"/>
    </source>
</evidence>
<evidence type="ECO:0000313" key="4">
    <source>
        <dbReference type="Proteomes" id="UP000218231"/>
    </source>
</evidence>
<evidence type="ECO:0000256" key="2">
    <source>
        <dbReference type="SAM" id="SignalP"/>
    </source>
</evidence>
<feature type="compositionally biased region" description="Low complexity" evidence="1">
    <location>
        <begin position="70"/>
        <end position="81"/>
    </location>
</feature>
<gene>
    <name evidence="3" type="ORF">WR25_16239</name>
</gene>
<feature type="region of interest" description="Disordered" evidence="1">
    <location>
        <begin position="44"/>
        <end position="63"/>
    </location>
</feature>
<dbReference type="EMBL" id="LIAE01008088">
    <property type="protein sequence ID" value="PAV75488.1"/>
    <property type="molecule type" value="Genomic_DNA"/>
</dbReference>
<dbReference type="EMBL" id="LIAE01008088">
    <property type="protein sequence ID" value="PAV75487.1"/>
    <property type="molecule type" value="Genomic_DNA"/>
</dbReference>
<protein>
    <submittedName>
        <fullName evidence="3">Uncharacterized protein</fullName>
    </submittedName>
</protein>
<sequence length="159" mass="17729">MFIVLLCLSIYIYIIDPNVVRCELSGLTQRDLFRLGASQIQPWSRRMTQNSTPIQYPICPPNPQTRIIRSSVPLSRRSPSPEQANHTNSMATCVGPPSRRTPSPGQAERIEGQDPLPIYIDQPPVRSPSPSPAENVTYDDPPPIYIASPPSYEDCVSQK</sequence>
<accession>A0A2A2KNN2</accession>
<feature type="chain" id="PRO_5013507764" evidence="2">
    <location>
        <begin position="18"/>
        <end position="159"/>
    </location>
</feature>
<feature type="compositionally biased region" description="Polar residues" evidence="1">
    <location>
        <begin position="82"/>
        <end position="91"/>
    </location>
</feature>
<name>A0A2A2KNN2_9BILA</name>
<feature type="region of interest" description="Disordered" evidence="1">
    <location>
        <begin position="70"/>
        <end position="159"/>
    </location>
</feature>
<keyword evidence="2" id="KW-0732">Signal</keyword>
<dbReference type="AlphaFoldDB" id="A0A2A2KNN2"/>
<reference evidence="3 4" key="1">
    <citation type="journal article" date="2017" name="Curr. Biol.">
        <title>Genome architecture and evolution of a unichromosomal asexual nematode.</title>
        <authorList>
            <person name="Fradin H."/>
            <person name="Zegar C."/>
            <person name="Gutwein M."/>
            <person name="Lucas J."/>
            <person name="Kovtun M."/>
            <person name="Corcoran D."/>
            <person name="Baugh L.R."/>
            <person name="Kiontke K."/>
            <person name="Gunsalus K."/>
            <person name="Fitch D.H."/>
            <person name="Piano F."/>
        </authorList>
    </citation>
    <scope>NUCLEOTIDE SEQUENCE [LARGE SCALE GENOMIC DNA]</scope>
    <source>
        <strain evidence="3">PF1309</strain>
    </source>
</reference>
<proteinExistence type="predicted"/>
<feature type="signal peptide" evidence="2">
    <location>
        <begin position="1"/>
        <end position="17"/>
    </location>
</feature>
<keyword evidence="4" id="KW-1185">Reference proteome</keyword>
<evidence type="ECO:0000256" key="1">
    <source>
        <dbReference type="SAM" id="MobiDB-lite"/>
    </source>
</evidence>
<dbReference type="Proteomes" id="UP000218231">
    <property type="component" value="Unassembled WGS sequence"/>
</dbReference>